<feature type="region of interest" description="Disordered" evidence="2">
    <location>
        <begin position="472"/>
        <end position="508"/>
    </location>
</feature>
<feature type="repeat" description="TPR" evidence="1">
    <location>
        <begin position="135"/>
        <end position="168"/>
    </location>
</feature>
<dbReference type="PANTHER" id="PTHR47050">
    <property type="entry name" value="TETRATRICOPEPTIDE REPEAT PROTEIN 24"/>
    <property type="match status" value="1"/>
</dbReference>
<feature type="compositionally biased region" description="Basic and acidic residues" evidence="2">
    <location>
        <begin position="35"/>
        <end position="46"/>
    </location>
</feature>
<evidence type="ECO:0000313" key="3">
    <source>
        <dbReference type="Proteomes" id="UP000515156"/>
    </source>
</evidence>
<dbReference type="GeneID" id="115459152"/>
<feature type="repeat" description="TPR" evidence="1">
    <location>
        <begin position="377"/>
        <end position="410"/>
    </location>
</feature>
<keyword evidence="3" id="KW-1185">Reference proteome</keyword>
<dbReference type="PANTHER" id="PTHR47050:SF2">
    <property type="entry name" value="TETRATRICOPEPTIDE REPEAT PROTEIN 24"/>
    <property type="match status" value="1"/>
</dbReference>
<dbReference type="SMART" id="SM00028">
    <property type="entry name" value="TPR"/>
    <property type="match status" value="8"/>
</dbReference>
<organism evidence="3 4">
    <name type="scientific">Microcaecilia unicolor</name>
    <dbReference type="NCBI Taxonomy" id="1415580"/>
    <lineage>
        <taxon>Eukaryota</taxon>
        <taxon>Metazoa</taxon>
        <taxon>Chordata</taxon>
        <taxon>Craniata</taxon>
        <taxon>Vertebrata</taxon>
        <taxon>Euteleostomi</taxon>
        <taxon>Amphibia</taxon>
        <taxon>Gymnophiona</taxon>
        <taxon>Siphonopidae</taxon>
        <taxon>Microcaecilia</taxon>
    </lineage>
</organism>
<feature type="repeat" description="TPR" evidence="1">
    <location>
        <begin position="297"/>
        <end position="330"/>
    </location>
</feature>
<protein>
    <submittedName>
        <fullName evidence="4">Tetratricopeptide repeat protein 24-like</fullName>
    </submittedName>
</protein>
<dbReference type="KEGG" id="muo:115459152"/>
<dbReference type="Pfam" id="PF13174">
    <property type="entry name" value="TPR_6"/>
    <property type="match status" value="1"/>
</dbReference>
<name>A0A6P7WUN1_9AMPH</name>
<gene>
    <name evidence="4" type="primary">LOC115459152</name>
</gene>
<dbReference type="Pfam" id="PF13424">
    <property type="entry name" value="TPR_12"/>
    <property type="match status" value="1"/>
</dbReference>
<dbReference type="RefSeq" id="XP_030044886.1">
    <property type="nucleotide sequence ID" value="XM_030189026.1"/>
</dbReference>
<dbReference type="InterPro" id="IPR019734">
    <property type="entry name" value="TPR_rpt"/>
</dbReference>
<keyword evidence="1" id="KW-0802">TPR repeat</keyword>
<dbReference type="InterPro" id="IPR024812">
    <property type="entry name" value="TPR_24"/>
</dbReference>
<dbReference type="InParanoid" id="A0A6P7WUN1"/>
<dbReference type="Gene3D" id="1.25.40.10">
    <property type="entry name" value="Tetratricopeptide repeat domain"/>
    <property type="match status" value="2"/>
</dbReference>
<dbReference type="AlphaFoldDB" id="A0A6P7WUN1"/>
<reference evidence="4" key="1">
    <citation type="submission" date="2025-08" db="UniProtKB">
        <authorList>
            <consortium name="RefSeq"/>
        </authorList>
    </citation>
    <scope>IDENTIFICATION</scope>
</reference>
<dbReference type="InterPro" id="IPR011990">
    <property type="entry name" value="TPR-like_helical_dom_sf"/>
</dbReference>
<dbReference type="PROSITE" id="PS50005">
    <property type="entry name" value="TPR"/>
    <property type="match status" value="3"/>
</dbReference>
<evidence type="ECO:0000256" key="1">
    <source>
        <dbReference type="PROSITE-ProRule" id="PRU00339"/>
    </source>
</evidence>
<dbReference type="OrthoDB" id="9991614at2759"/>
<dbReference type="Pfam" id="PF13181">
    <property type="entry name" value="TPR_8"/>
    <property type="match status" value="1"/>
</dbReference>
<sequence>MASGSSLEAEPAPAQSVVSEPLASRKEKKKKWKEKAKPPEEAEKAKTPHGSSPQAEIEALTAAGHQALVTGDFQEALVSFKKAFLLSLETPTKKVQRACAFNLGAAYVEIGKFKKGLEFLLKSQAKDKEAGDNVGDLYFNIGTAHEGLQDFPKALEYFRKAAGHYRPSKAQSVADSCMKMGRCYVRMKDASRAAQCFQEAGESYTVAGRLESAAVALNEAGCYMLQSQQYGSGEVLKTLHKCYLLCENLPSNSLLGKLYNDIGLSYSQLKIFSLAAECFEKALPFCQADGTDERREAVVLQNLGSVYNTLEQFSTALEFHRKAASLHGTLGNRQAQGQCFGNLAYAYSQLGDHEAAGEHYLHAFQAFKDSEDTHGQWQACEGLGAVRFHLGDPEKAIQYYKQALSLISKTKEVSNTAQERIVDKLTDAIQHKLSTKSSFCHGGGKAPTAPLVRMKQLPGKQQSTNPARLEITSTPKAPQHDNHVSPVRPAPAPWAPEDQNLRGQPAPLDQAPLATHMVAAGSSQRMNKQPHLRLDARSSDSLHAVKPVEEDSESLTTVPSCSEEGDPHDMRPICYRHQSQANSNFNNTYLYPDPFYQNYLRTGTAQNTQLSNHVYETLKLRTLATDRGNGEVWESKPEPGVQPRKRILESRMCAIM</sequence>
<dbReference type="SUPFAM" id="SSF48452">
    <property type="entry name" value="TPR-like"/>
    <property type="match status" value="2"/>
</dbReference>
<evidence type="ECO:0000313" key="4">
    <source>
        <dbReference type="RefSeq" id="XP_030044886.1"/>
    </source>
</evidence>
<evidence type="ECO:0000256" key="2">
    <source>
        <dbReference type="SAM" id="MobiDB-lite"/>
    </source>
</evidence>
<accession>A0A6P7WUN1</accession>
<proteinExistence type="predicted"/>
<dbReference type="Proteomes" id="UP000515156">
    <property type="component" value="Unplaced"/>
</dbReference>
<feature type="region of interest" description="Disordered" evidence="2">
    <location>
        <begin position="1"/>
        <end position="55"/>
    </location>
</feature>
<feature type="region of interest" description="Disordered" evidence="2">
    <location>
        <begin position="546"/>
        <end position="565"/>
    </location>
</feature>